<dbReference type="InterPro" id="IPR034122">
    <property type="entry name" value="Retropepsin-like_bacterial"/>
</dbReference>
<feature type="transmembrane region" description="Helical" evidence="1">
    <location>
        <begin position="43"/>
        <end position="60"/>
    </location>
</feature>
<dbReference type="CDD" id="cd05483">
    <property type="entry name" value="retropepsin_like_bacteria"/>
    <property type="match status" value="1"/>
</dbReference>
<keyword evidence="2" id="KW-0645">Protease</keyword>
<protein>
    <submittedName>
        <fullName evidence="2">TIGR02281 family clan AA aspartic protease</fullName>
        <ecNumber evidence="2">3.4.23.-</ecNumber>
    </submittedName>
</protein>
<evidence type="ECO:0000313" key="3">
    <source>
        <dbReference type="Proteomes" id="UP000678276"/>
    </source>
</evidence>
<proteinExistence type="predicted"/>
<evidence type="ECO:0000256" key="1">
    <source>
        <dbReference type="SAM" id="Phobius"/>
    </source>
</evidence>
<sequence>MRRDIILYFVLGAIALTLALLFLDQDGRVFGMDEDSFARLAELAILGIGIGAVVVMSMRFRLGQMFSSILIWTLAFAVLIGLYAFQPEFSALKNRVFAVLMPGSVVPIGEDDGRQRFMATRASDGHFYLQGEIDGEATTFIVDTGASVVAMDSDMARSLGIDMSRLHFTNQVMTANGIARAAPIRLDEITIGGITRHGVPAAVTEGSGLDAVLLGMSFLGTLTSYDFRGDRLVLTE</sequence>
<dbReference type="PROSITE" id="PS00141">
    <property type="entry name" value="ASP_PROTEASE"/>
    <property type="match status" value="1"/>
</dbReference>
<keyword evidence="2" id="KW-0378">Hydrolase</keyword>
<dbReference type="Pfam" id="PF13975">
    <property type="entry name" value="gag-asp_proteas"/>
    <property type="match status" value="1"/>
</dbReference>
<keyword evidence="1" id="KW-1133">Transmembrane helix</keyword>
<dbReference type="EC" id="3.4.23.-" evidence="2"/>
<feature type="transmembrane region" description="Helical" evidence="1">
    <location>
        <begin position="6"/>
        <end position="23"/>
    </location>
</feature>
<accession>A0ABS4BHM4</accession>
<dbReference type="SUPFAM" id="SSF50630">
    <property type="entry name" value="Acid proteases"/>
    <property type="match status" value="1"/>
</dbReference>
<comment type="caution">
    <text evidence="2">The sequence shown here is derived from an EMBL/GenBank/DDBJ whole genome shotgun (WGS) entry which is preliminary data.</text>
</comment>
<dbReference type="GO" id="GO:0006508">
    <property type="term" value="P:proteolysis"/>
    <property type="evidence" value="ECO:0007669"/>
    <property type="project" value="UniProtKB-KW"/>
</dbReference>
<keyword evidence="1" id="KW-0472">Membrane</keyword>
<reference evidence="2 3" key="1">
    <citation type="submission" date="2021-04" db="EMBL/GenBank/DDBJ databases">
        <title>Whole genome sequence of Jiella sp. KSK16Y-1.</title>
        <authorList>
            <person name="Tuo L."/>
        </authorList>
    </citation>
    <scope>NUCLEOTIDE SEQUENCE [LARGE SCALE GENOMIC DNA]</scope>
    <source>
        <strain evidence="2 3">KSK16Y-1</strain>
    </source>
</reference>
<dbReference type="RefSeq" id="WP_209594671.1">
    <property type="nucleotide sequence ID" value="NZ_JAGJCF010000006.1"/>
</dbReference>
<dbReference type="NCBIfam" id="TIGR02281">
    <property type="entry name" value="clan_AA_DTGA"/>
    <property type="match status" value="1"/>
</dbReference>
<dbReference type="GO" id="GO:0008233">
    <property type="term" value="F:peptidase activity"/>
    <property type="evidence" value="ECO:0007669"/>
    <property type="project" value="UniProtKB-KW"/>
</dbReference>
<keyword evidence="1" id="KW-0812">Transmembrane</keyword>
<dbReference type="EMBL" id="JAGJCF010000006">
    <property type="protein sequence ID" value="MBP0616186.1"/>
    <property type="molecule type" value="Genomic_DNA"/>
</dbReference>
<dbReference type="InterPro" id="IPR001969">
    <property type="entry name" value="Aspartic_peptidase_AS"/>
</dbReference>
<evidence type="ECO:0000313" key="2">
    <source>
        <dbReference type="EMBL" id="MBP0616186.1"/>
    </source>
</evidence>
<organism evidence="2 3">
    <name type="scientific">Jiella mangrovi</name>
    <dbReference type="NCBI Taxonomy" id="2821407"/>
    <lineage>
        <taxon>Bacteria</taxon>
        <taxon>Pseudomonadati</taxon>
        <taxon>Pseudomonadota</taxon>
        <taxon>Alphaproteobacteria</taxon>
        <taxon>Hyphomicrobiales</taxon>
        <taxon>Aurantimonadaceae</taxon>
        <taxon>Jiella</taxon>
    </lineage>
</organism>
<name>A0ABS4BHM4_9HYPH</name>
<dbReference type="InterPro" id="IPR011969">
    <property type="entry name" value="Clan_AA_Asp_peptidase_C"/>
</dbReference>
<dbReference type="Gene3D" id="2.40.70.10">
    <property type="entry name" value="Acid Proteases"/>
    <property type="match status" value="1"/>
</dbReference>
<dbReference type="Proteomes" id="UP000678276">
    <property type="component" value="Unassembled WGS sequence"/>
</dbReference>
<dbReference type="InterPro" id="IPR021109">
    <property type="entry name" value="Peptidase_aspartic_dom_sf"/>
</dbReference>
<feature type="transmembrane region" description="Helical" evidence="1">
    <location>
        <begin position="66"/>
        <end position="85"/>
    </location>
</feature>
<keyword evidence="3" id="KW-1185">Reference proteome</keyword>
<gene>
    <name evidence="2" type="ORF">J6595_11385</name>
</gene>